<evidence type="ECO:0000256" key="1">
    <source>
        <dbReference type="ARBA" id="ARBA00022527"/>
    </source>
</evidence>
<dbReference type="InterPro" id="IPR000719">
    <property type="entry name" value="Prot_kinase_dom"/>
</dbReference>
<dbReference type="PANTHER" id="PTHR11102">
    <property type="entry name" value="SEL-1-LIKE PROTEIN"/>
    <property type="match status" value="1"/>
</dbReference>
<dbReference type="PROSITE" id="PS00107">
    <property type="entry name" value="PROTEIN_KINASE_ATP"/>
    <property type="match status" value="1"/>
</dbReference>
<dbReference type="SUPFAM" id="SSF81901">
    <property type="entry name" value="HCP-like"/>
    <property type="match status" value="9"/>
</dbReference>
<evidence type="ECO:0000313" key="8">
    <source>
        <dbReference type="Proteomes" id="UP001470230"/>
    </source>
</evidence>
<dbReference type="Gene3D" id="1.25.40.10">
    <property type="entry name" value="Tetratricopeptide repeat domain"/>
    <property type="match status" value="6"/>
</dbReference>
<gene>
    <name evidence="7" type="ORF">M9Y10_015551</name>
</gene>
<proteinExistence type="inferred from homology"/>
<dbReference type="Gene3D" id="1.10.510.10">
    <property type="entry name" value="Transferase(Phosphotransferase) domain 1"/>
    <property type="match status" value="1"/>
</dbReference>
<comment type="caution">
    <text evidence="7">The sequence shown here is derived from an EMBL/GenBank/DDBJ whole genome shotgun (WGS) entry which is preliminary data.</text>
</comment>
<dbReference type="InterPro" id="IPR006597">
    <property type="entry name" value="Sel1-like"/>
</dbReference>
<dbReference type="InterPro" id="IPR050767">
    <property type="entry name" value="Sel1_AlgK"/>
</dbReference>
<keyword evidence="1" id="KW-0418">Kinase</keyword>
<evidence type="ECO:0000256" key="2">
    <source>
        <dbReference type="ARBA" id="ARBA00022741"/>
    </source>
</evidence>
<dbReference type="Pfam" id="PF00069">
    <property type="entry name" value="Pkinase"/>
    <property type="match status" value="1"/>
</dbReference>
<evidence type="ECO:0000256" key="4">
    <source>
        <dbReference type="ARBA" id="ARBA00038101"/>
    </source>
</evidence>
<dbReference type="Pfam" id="PF08238">
    <property type="entry name" value="Sel1"/>
    <property type="match status" value="28"/>
</dbReference>
<organism evidence="7 8">
    <name type="scientific">Tritrichomonas musculus</name>
    <dbReference type="NCBI Taxonomy" id="1915356"/>
    <lineage>
        <taxon>Eukaryota</taxon>
        <taxon>Metamonada</taxon>
        <taxon>Parabasalia</taxon>
        <taxon>Tritrichomonadida</taxon>
        <taxon>Tritrichomonadidae</taxon>
        <taxon>Tritrichomonas</taxon>
    </lineage>
</organism>
<protein>
    <recommendedName>
        <fullName evidence="6">Protein kinase domain-containing protein</fullName>
    </recommendedName>
</protein>
<dbReference type="InterPro" id="IPR017441">
    <property type="entry name" value="Protein_kinase_ATP_BS"/>
</dbReference>
<dbReference type="PRINTS" id="PR00109">
    <property type="entry name" value="TYRKINASE"/>
</dbReference>
<dbReference type="PANTHER" id="PTHR11102:SF160">
    <property type="entry name" value="ERAD-ASSOCIATED E3 UBIQUITIN-PROTEIN LIGASE COMPONENT HRD3"/>
    <property type="match status" value="1"/>
</dbReference>
<reference evidence="7 8" key="1">
    <citation type="submission" date="2024-04" db="EMBL/GenBank/DDBJ databases">
        <title>Tritrichomonas musculus Genome.</title>
        <authorList>
            <person name="Alves-Ferreira E."/>
            <person name="Grigg M."/>
            <person name="Lorenzi H."/>
            <person name="Galac M."/>
        </authorList>
    </citation>
    <scope>NUCLEOTIDE SEQUENCE [LARGE SCALE GENOMIC DNA]</scope>
    <source>
        <strain evidence="7 8">EAF2021</strain>
    </source>
</reference>
<dbReference type="SUPFAM" id="SSF56112">
    <property type="entry name" value="Protein kinase-like (PK-like)"/>
    <property type="match status" value="1"/>
</dbReference>
<feature type="domain" description="Protein kinase" evidence="6">
    <location>
        <begin position="30"/>
        <end position="304"/>
    </location>
</feature>
<dbReference type="SMART" id="SM00220">
    <property type="entry name" value="S_TKc"/>
    <property type="match status" value="1"/>
</dbReference>
<dbReference type="Proteomes" id="UP001470230">
    <property type="component" value="Unassembled WGS sequence"/>
</dbReference>
<dbReference type="SMART" id="SM00671">
    <property type="entry name" value="SEL1"/>
    <property type="match status" value="31"/>
</dbReference>
<evidence type="ECO:0000313" key="7">
    <source>
        <dbReference type="EMBL" id="KAK8897592.1"/>
    </source>
</evidence>
<feature type="binding site" evidence="5">
    <location>
        <position position="59"/>
    </location>
    <ligand>
        <name>ATP</name>
        <dbReference type="ChEBI" id="CHEBI:30616"/>
    </ligand>
</feature>
<comment type="similarity">
    <text evidence="4">Belongs to the sel-1 family.</text>
</comment>
<evidence type="ECO:0000259" key="6">
    <source>
        <dbReference type="PROSITE" id="PS50011"/>
    </source>
</evidence>
<dbReference type="EMBL" id="JAPFFF010000002">
    <property type="protein sequence ID" value="KAK8897592.1"/>
    <property type="molecule type" value="Genomic_DNA"/>
</dbReference>
<dbReference type="InterPro" id="IPR011009">
    <property type="entry name" value="Kinase-like_dom_sf"/>
</dbReference>
<sequence>MSSQDINSKKKTTNKNIKLKTDQNYVLDDFILQKKIGSGSFGKVFTVKDKKTGKIVVAKISINKIERNSVSQLHDISREVNILSKFNHPSILKFIFYNPFDFKKKPKPVIIMEYASNGSLEDLLNIIRYSDSSLKIDMTYKLIIMYGIASAMSYLHSHNIIHRDLKPENVLLDEYLFPKVADFGLSKVCHKNEQSMTMKSMFEVKGTPIYMSPEIWSKAEYTKKGDVYAFGIIVYELMTNLKPFDKVNFYLLPVKVTKGERPDIGINIPKSYVKLIQDCWSQEADKRPTFDEILDRLLNDRGFITETVNETDFMKYVNYIREYKSSFDPTKNVFYFDLYKDFNKVQIIEKEKNDIIMNIDKTLTYPYKEYAKLDEIGKKLVDEAGEYPSKQFDIGISLIEGREHFPQNTQIGLKYLKKSIEKDFLESIIYYCEMFIKGKIIPQDFDKAKKIADKKLIKHESEYSMILGKISKKKNKYEESIKYFLKSIEGGNAESMYEYGKMLYKGKGQPVDKEKSLEYFKRAIDKGHIKSMFRYGRIMKEDLSNNKEGNKYIKKSADFGYNKACYYYSMILEKGEGIEINKDESKRYLREGARLGHIESMFKYANEMIDDTKSKDDSILYLKKLIEEGHIESMYRYGMMLLKGEGVEKNKKEAAKYLRMAAYCGNPDAMASYGDMVLLGDDIPVDKEEALKLFRRGIELGNGEAMSNYAYMLNHGNGVPVNKEEAIKYYKMAIDKGNSSAMNNYGLMIQVGDHVPVNKEEAIRYYRMAIEQGDSTAMINYAKMLRYGEGVPVNKEEAIKYYKLAIEKGNNGALTIYIQMLQYEEYAETDREEAIRILKKAIERGDSDAMNRYAVMLYNGKGIPINKEEAFKYIKMSVDRGNINAMLNYAFFLSKNVENPSDQEESTKYFKLAIEKGSTAEMVRYANELMTRKEIGGNKEEAIKYYKMAIDGGNTDAMCNCADMLFYGKNGIPVDKQEALKYLKMAIDRGDDDAMNIYADFIYTKEIFDEDIEKYLKMAINRGNTTAMMYYGCMLYKGILVDINKQEGIKYLKMATDRGNNEAAEKLATALFFENGSVANEEIMKYFKTAAENGCIEAMSSYAIILYIGNGVTANKEEGNRYFKMAIDSGSTNAIYHYACTLFKYDETKKDESIKYFKIAADKGHVGAMSDYGSILFQGNGIGVDKAEAFKYFKRASEQGHILSIKNCGYMLSNGDGVPIDKAEASKYYKKAADKGDASSMNKYAEIIFKGDGVAANKDEGLKYFQLAIEKGDADAMCNYGEILLKREEIMQKVEGIKYIKLSSEKGSTRGMYLYGCFLEEGKYVDHDKEKSIKYFILSSNEGNVEAIRHYNKILDEEEKNNKYEEDSSPQKRTIKRRRSFSYISKEKSSLFTKLDEQCRQSFIDCEFCDPSSLFYIATSLIEGKNNFPMNKTIGKEYLEKSIKNKNVEAIKYYSKNICETKSCFMINEISSIYESSNIKVYLSKDILSRETFDIETSTKDRNINYELSKELSKESSDMGNLRGMVVYGQLCMKNKKNQICEIKSNFKESFEYIERAAKRGDSEAMSLYGNFLEFGIGCTHKDAVKAVEYYKKSCDRGNLSGCARYGSSLIDETGGQEKDITEGLRLIKHSFDHNDPTGISIYAYYLSQGIPNFEKDFELSFKYKKLAASMGCSIAINNVGACYHDGQGTEIDTKEAIKYYLRGIEEGSMLSAKNLGRLLIKGDSANGIEPDFKEGMKYLKYASENGNTDAMFFYSMNIANKKSTSEELSDMEKYLKKGVFLKDAKLLGLYGDVLCRSTLLPQDKVRAARYYKMCGDLGNSFGMRMYARCLSAGFGVEPNQEESLIYYKKSADSGDEESMVEYATKLRERGEGSYDESEVIKYYKKAIEIGSESGQVDLSEAKRYLANMNQKNQE</sequence>
<dbReference type="InterPro" id="IPR008271">
    <property type="entry name" value="Ser/Thr_kinase_AS"/>
</dbReference>
<dbReference type="PROSITE" id="PS00108">
    <property type="entry name" value="PROTEIN_KINASE_ST"/>
    <property type="match status" value="1"/>
</dbReference>
<keyword evidence="1" id="KW-0808">Transferase</keyword>
<keyword evidence="8" id="KW-1185">Reference proteome</keyword>
<accession>A0ABR2L2L8</accession>
<dbReference type="InterPro" id="IPR011990">
    <property type="entry name" value="TPR-like_helical_dom_sf"/>
</dbReference>
<keyword evidence="2 5" id="KW-0547">Nucleotide-binding</keyword>
<keyword evidence="3 5" id="KW-0067">ATP-binding</keyword>
<dbReference type="CDD" id="cd13999">
    <property type="entry name" value="STKc_MAP3K-like"/>
    <property type="match status" value="1"/>
</dbReference>
<dbReference type="PROSITE" id="PS50011">
    <property type="entry name" value="PROTEIN_KINASE_DOM"/>
    <property type="match status" value="1"/>
</dbReference>
<keyword evidence="1" id="KW-0723">Serine/threonine-protein kinase</keyword>
<dbReference type="InterPro" id="IPR001245">
    <property type="entry name" value="Ser-Thr/Tyr_kinase_cat_dom"/>
</dbReference>
<name>A0ABR2L2L8_9EUKA</name>
<evidence type="ECO:0000256" key="3">
    <source>
        <dbReference type="ARBA" id="ARBA00022840"/>
    </source>
</evidence>
<evidence type="ECO:0000256" key="5">
    <source>
        <dbReference type="PROSITE-ProRule" id="PRU10141"/>
    </source>
</evidence>